<evidence type="ECO:0000256" key="4">
    <source>
        <dbReference type="ARBA" id="ARBA00022692"/>
    </source>
</evidence>
<keyword evidence="10" id="KW-1185">Reference proteome</keyword>
<feature type="transmembrane region" description="Helical" evidence="7">
    <location>
        <begin position="141"/>
        <end position="160"/>
    </location>
</feature>
<dbReference type="InterPro" id="IPR002656">
    <property type="entry name" value="Acyl_transf_3_dom"/>
</dbReference>
<feature type="transmembrane region" description="Helical" evidence="7">
    <location>
        <begin position="167"/>
        <end position="190"/>
    </location>
</feature>
<evidence type="ECO:0000256" key="3">
    <source>
        <dbReference type="ARBA" id="ARBA00022475"/>
    </source>
</evidence>
<gene>
    <name evidence="9" type="ORF">CHH48_10690</name>
</gene>
<evidence type="ECO:0000259" key="8">
    <source>
        <dbReference type="Pfam" id="PF01757"/>
    </source>
</evidence>
<feature type="transmembrane region" description="Helical" evidence="7">
    <location>
        <begin position="202"/>
        <end position="218"/>
    </location>
</feature>
<feature type="transmembrane region" description="Helical" evidence="7">
    <location>
        <begin position="41"/>
        <end position="64"/>
    </location>
</feature>
<dbReference type="Pfam" id="PF01757">
    <property type="entry name" value="Acyl_transf_3"/>
    <property type="match status" value="1"/>
</dbReference>
<keyword evidence="6 7" id="KW-0472">Membrane</keyword>
<keyword evidence="5 7" id="KW-1133">Transmembrane helix</keyword>
<feature type="transmembrane region" description="Helical" evidence="7">
    <location>
        <begin position="259"/>
        <end position="278"/>
    </location>
</feature>
<proteinExistence type="inferred from homology"/>
<dbReference type="Proteomes" id="UP000216852">
    <property type="component" value="Unassembled WGS sequence"/>
</dbReference>
<comment type="similarity">
    <text evidence="2">Belongs to the acyltransferase 3 family.</text>
</comment>
<feature type="domain" description="Acyltransferase 3" evidence="8">
    <location>
        <begin position="6"/>
        <end position="347"/>
    </location>
</feature>
<feature type="transmembrane region" description="Helical" evidence="7">
    <location>
        <begin position="328"/>
        <end position="347"/>
    </location>
</feature>
<evidence type="ECO:0000256" key="2">
    <source>
        <dbReference type="ARBA" id="ARBA00007400"/>
    </source>
</evidence>
<dbReference type="EMBL" id="NPBJ01000021">
    <property type="protein sequence ID" value="PAD99710.1"/>
    <property type="molecule type" value="Genomic_DNA"/>
</dbReference>
<dbReference type="PANTHER" id="PTHR40074">
    <property type="entry name" value="O-ACETYLTRANSFERASE WECH"/>
    <property type="match status" value="1"/>
</dbReference>
<accession>A0ABX4GXW8</accession>
<feature type="transmembrane region" description="Helical" evidence="7">
    <location>
        <begin position="230"/>
        <end position="247"/>
    </location>
</feature>
<keyword evidence="4 7" id="KW-0812">Transmembrane</keyword>
<organism evidence="9 10">
    <name type="scientific">Terribacillus saccharophilus</name>
    <dbReference type="NCBI Taxonomy" id="361277"/>
    <lineage>
        <taxon>Bacteria</taxon>
        <taxon>Bacillati</taxon>
        <taxon>Bacillota</taxon>
        <taxon>Bacilli</taxon>
        <taxon>Bacillales</taxon>
        <taxon>Bacillaceae</taxon>
        <taxon>Terribacillus</taxon>
    </lineage>
</organism>
<sequence>MHMTRNYSIDFFKCLAIFGVVCIHTHTFRDTAVPFGNGETWAFIIDTIARFSVPFFFAASGYLFAMKLQRTDDTFAYFKRYTGKLISLLAAWFAFYWIYDFIKIIFDHTGTRSGLKSELSSYVADTINLQTLIYGVSHTQYQLWFMFALIISVLLVFVAYRLKLLKMLVLIGLVLNVIGLLGQSYGGFLGLPVLSEFNTRDPFFFGLFYTSLGSLIGLKESKIYQVVKQIPTKNIIAIVLLLLITQLGERTLLYEILGLARGEYFLSTIPLTIMLFVLVVKEREIGKGTVFSKMGQHAVGIYLIHTLIKSLMGELNQGLVLVQHVTETFAWGIIYTPLLFIVSYFAYSGLQKFKAYMRNPISQHAPRPKTKQMGSIS</sequence>
<feature type="transmembrane region" description="Helical" evidence="7">
    <location>
        <begin position="85"/>
        <end position="106"/>
    </location>
</feature>
<dbReference type="PANTHER" id="PTHR40074:SF2">
    <property type="entry name" value="O-ACETYLTRANSFERASE WECH"/>
    <property type="match status" value="1"/>
</dbReference>
<evidence type="ECO:0000313" key="9">
    <source>
        <dbReference type="EMBL" id="PAD99710.1"/>
    </source>
</evidence>
<reference evidence="9 10" key="1">
    <citation type="submission" date="2017-07" db="EMBL/GenBank/DDBJ databases">
        <title>Isolation and whole genome analysis of endospore-forming bacteria from heroin.</title>
        <authorList>
            <person name="Kalinowski J."/>
            <person name="Ahrens B."/>
            <person name="Al-Dilaimi A."/>
            <person name="Winkler A."/>
            <person name="Wibberg D."/>
            <person name="Schleenbecker U."/>
            <person name="Ruckert C."/>
            <person name="Wolfel R."/>
            <person name="Grass G."/>
        </authorList>
    </citation>
    <scope>NUCLEOTIDE SEQUENCE [LARGE SCALE GENOMIC DNA]</scope>
    <source>
        <strain evidence="9 10">7517-1</strain>
    </source>
</reference>
<evidence type="ECO:0000256" key="7">
    <source>
        <dbReference type="SAM" id="Phobius"/>
    </source>
</evidence>
<comment type="caution">
    <text evidence="9">The sequence shown here is derived from an EMBL/GenBank/DDBJ whole genome shotgun (WGS) entry which is preliminary data.</text>
</comment>
<evidence type="ECO:0000256" key="6">
    <source>
        <dbReference type="ARBA" id="ARBA00023136"/>
    </source>
</evidence>
<comment type="subcellular location">
    <subcellularLocation>
        <location evidence="1">Cell membrane</location>
        <topology evidence="1">Multi-pass membrane protein</topology>
    </subcellularLocation>
</comment>
<evidence type="ECO:0000313" key="10">
    <source>
        <dbReference type="Proteomes" id="UP000216852"/>
    </source>
</evidence>
<protein>
    <recommendedName>
        <fullName evidence="8">Acyltransferase 3 domain-containing protein</fullName>
    </recommendedName>
</protein>
<evidence type="ECO:0000256" key="5">
    <source>
        <dbReference type="ARBA" id="ARBA00022989"/>
    </source>
</evidence>
<keyword evidence="3" id="KW-1003">Cell membrane</keyword>
<evidence type="ECO:0000256" key="1">
    <source>
        <dbReference type="ARBA" id="ARBA00004651"/>
    </source>
</evidence>
<name>A0ABX4GXW8_9BACI</name>
<feature type="transmembrane region" description="Helical" evidence="7">
    <location>
        <begin position="12"/>
        <end position="29"/>
    </location>
</feature>